<dbReference type="InParanoid" id="C7QK91"/>
<dbReference type="Proteomes" id="UP000000851">
    <property type="component" value="Chromosome"/>
</dbReference>
<dbReference type="RefSeq" id="WP_015794894.1">
    <property type="nucleotide sequence ID" value="NC_013131.1"/>
</dbReference>
<dbReference type="HOGENOM" id="CLU_2449188_0_0_11"/>
<feature type="domain" description="Carrier" evidence="1">
    <location>
        <begin position="14"/>
        <end position="79"/>
    </location>
</feature>
<dbReference type="EMBL" id="CP001700">
    <property type="protein sequence ID" value="ACU75165.1"/>
    <property type="molecule type" value="Genomic_DNA"/>
</dbReference>
<dbReference type="InterPro" id="IPR009081">
    <property type="entry name" value="PP-bd_ACP"/>
</dbReference>
<evidence type="ECO:0000313" key="2">
    <source>
        <dbReference type="EMBL" id="ACU75165.1"/>
    </source>
</evidence>
<dbReference type="KEGG" id="cai:Caci_6311"/>
<organism evidence="2 3">
    <name type="scientific">Catenulispora acidiphila (strain DSM 44928 / JCM 14897 / NBRC 102108 / NRRL B-24433 / ID139908)</name>
    <dbReference type="NCBI Taxonomy" id="479433"/>
    <lineage>
        <taxon>Bacteria</taxon>
        <taxon>Bacillati</taxon>
        <taxon>Actinomycetota</taxon>
        <taxon>Actinomycetes</taxon>
        <taxon>Catenulisporales</taxon>
        <taxon>Catenulisporaceae</taxon>
        <taxon>Catenulispora</taxon>
    </lineage>
</organism>
<dbReference type="Gene3D" id="1.10.1200.10">
    <property type="entry name" value="ACP-like"/>
    <property type="match status" value="1"/>
</dbReference>
<sequence length="89" mass="9638">MQKSLEARLTTLSRLRIMIRDVLRLPESEEIDHRTLRALGAVSVQVIALQFSILKATSVDVAMSELVGGASVAEIAELIDARRPGAGPE</sequence>
<reference evidence="2 3" key="1">
    <citation type="journal article" date="2009" name="Stand. Genomic Sci.">
        <title>Complete genome sequence of Catenulispora acidiphila type strain (ID 139908).</title>
        <authorList>
            <person name="Copeland A."/>
            <person name="Lapidus A."/>
            <person name="Glavina Del Rio T."/>
            <person name="Nolan M."/>
            <person name="Lucas S."/>
            <person name="Chen F."/>
            <person name="Tice H."/>
            <person name="Cheng J.F."/>
            <person name="Bruce D."/>
            <person name="Goodwin L."/>
            <person name="Pitluck S."/>
            <person name="Mikhailova N."/>
            <person name="Pati A."/>
            <person name="Ivanova N."/>
            <person name="Mavromatis K."/>
            <person name="Chen A."/>
            <person name="Palaniappan K."/>
            <person name="Chain P."/>
            <person name="Land M."/>
            <person name="Hauser L."/>
            <person name="Chang Y.J."/>
            <person name="Jeffries C.D."/>
            <person name="Chertkov O."/>
            <person name="Brettin T."/>
            <person name="Detter J.C."/>
            <person name="Han C."/>
            <person name="Ali Z."/>
            <person name="Tindall B.J."/>
            <person name="Goker M."/>
            <person name="Bristow J."/>
            <person name="Eisen J.A."/>
            <person name="Markowitz V."/>
            <person name="Hugenholtz P."/>
            <person name="Kyrpides N.C."/>
            <person name="Klenk H.P."/>
        </authorList>
    </citation>
    <scope>NUCLEOTIDE SEQUENCE [LARGE SCALE GENOMIC DNA]</scope>
    <source>
        <strain evidence="3">DSM 44928 / JCM 14897 / NBRC 102108 / NRRL B-24433 / ID139908</strain>
    </source>
</reference>
<dbReference type="Pfam" id="PF00550">
    <property type="entry name" value="PP-binding"/>
    <property type="match status" value="1"/>
</dbReference>
<proteinExistence type="predicted"/>
<evidence type="ECO:0000313" key="3">
    <source>
        <dbReference type="Proteomes" id="UP000000851"/>
    </source>
</evidence>
<keyword evidence="3" id="KW-1185">Reference proteome</keyword>
<gene>
    <name evidence="2" type="ordered locus">Caci_6311</name>
</gene>
<dbReference type="AlphaFoldDB" id="C7QK91"/>
<protein>
    <recommendedName>
        <fullName evidence="1">Carrier domain-containing protein</fullName>
    </recommendedName>
</protein>
<evidence type="ECO:0000259" key="1">
    <source>
        <dbReference type="Pfam" id="PF00550"/>
    </source>
</evidence>
<name>C7QK91_CATAD</name>
<dbReference type="SUPFAM" id="SSF47336">
    <property type="entry name" value="ACP-like"/>
    <property type="match status" value="1"/>
</dbReference>
<dbReference type="InterPro" id="IPR036736">
    <property type="entry name" value="ACP-like_sf"/>
</dbReference>
<accession>C7QK91</accession>
<dbReference type="STRING" id="479433.Caci_6311"/>